<dbReference type="InterPro" id="IPR050524">
    <property type="entry name" value="APC_YAT"/>
</dbReference>
<keyword evidence="5 7" id="KW-1133">Transmembrane helix</keyword>
<reference evidence="9" key="1">
    <citation type="journal article" date="2022" name="New Phytol.">
        <title>Evolutionary transition to the ectomycorrhizal habit in the genomes of a hyperdiverse lineage of mushroom-forming fungi.</title>
        <authorList>
            <person name="Looney B."/>
            <person name="Miyauchi S."/>
            <person name="Morin E."/>
            <person name="Drula E."/>
            <person name="Courty P.E."/>
            <person name="Kohler A."/>
            <person name="Kuo A."/>
            <person name="LaButti K."/>
            <person name="Pangilinan J."/>
            <person name="Lipzen A."/>
            <person name="Riley R."/>
            <person name="Andreopoulos W."/>
            <person name="He G."/>
            <person name="Johnson J."/>
            <person name="Nolan M."/>
            <person name="Tritt A."/>
            <person name="Barry K.W."/>
            <person name="Grigoriev I.V."/>
            <person name="Nagy L.G."/>
            <person name="Hibbett D."/>
            <person name="Henrissat B."/>
            <person name="Matheny P.B."/>
            <person name="Labbe J."/>
            <person name="Martin F.M."/>
        </authorList>
    </citation>
    <scope>NUCLEOTIDE SEQUENCE</scope>
    <source>
        <strain evidence="9">BPL690</strain>
    </source>
</reference>
<keyword evidence="2" id="KW-0813">Transport</keyword>
<dbReference type="GO" id="GO:0016020">
    <property type="term" value="C:membrane"/>
    <property type="evidence" value="ECO:0007669"/>
    <property type="project" value="UniProtKB-SubCell"/>
</dbReference>
<dbReference type="InterPro" id="IPR004841">
    <property type="entry name" value="AA-permease/SLC12A_dom"/>
</dbReference>
<proteinExistence type="predicted"/>
<evidence type="ECO:0000256" key="5">
    <source>
        <dbReference type="ARBA" id="ARBA00022989"/>
    </source>
</evidence>
<feature type="transmembrane region" description="Helical" evidence="7">
    <location>
        <begin position="472"/>
        <end position="496"/>
    </location>
</feature>
<feature type="transmembrane region" description="Helical" evidence="7">
    <location>
        <begin position="170"/>
        <end position="190"/>
    </location>
</feature>
<feature type="transmembrane region" description="Helical" evidence="7">
    <location>
        <begin position="87"/>
        <end position="112"/>
    </location>
</feature>
<feature type="transmembrane region" description="Helical" evidence="7">
    <location>
        <begin position="502"/>
        <end position="518"/>
    </location>
</feature>
<keyword evidence="4" id="KW-0029">Amino-acid transport</keyword>
<dbReference type="Pfam" id="PF00324">
    <property type="entry name" value="AA_permease"/>
    <property type="match status" value="1"/>
</dbReference>
<dbReference type="EMBL" id="WTXG01000007">
    <property type="protein sequence ID" value="KAI0304290.1"/>
    <property type="molecule type" value="Genomic_DNA"/>
</dbReference>
<dbReference type="GO" id="GO:0015171">
    <property type="term" value="F:amino acid transmembrane transporter activity"/>
    <property type="evidence" value="ECO:0007669"/>
    <property type="project" value="TreeGrafter"/>
</dbReference>
<dbReference type="PANTHER" id="PTHR43341">
    <property type="entry name" value="AMINO ACID PERMEASE"/>
    <property type="match status" value="1"/>
</dbReference>
<feature type="domain" description="Amino acid permease/ SLC12A" evidence="8">
    <location>
        <begin position="63"/>
        <end position="526"/>
    </location>
</feature>
<accession>A0AAD4M892</accession>
<keyword evidence="3 7" id="KW-0812">Transmembrane</keyword>
<dbReference type="Gene3D" id="1.20.1740.10">
    <property type="entry name" value="Amino acid/polyamine transporter I"/>
    <property type="match status" value="1"/>
</dbReference>
<feature type="transmembrane region" description="Helical" evidence="7">
    <location>
        <begin position="387"/>
        <end position="406"/>
    </location>
</feature>
<organism evidence="9 10">
    <name type="scientific">Multifurca ochricompacta</name>
    <dbReference type="NCBI Taxonomy" id="376703"/>
    <lineage>
        <taxon>Eukaryota</taxon>
        <taxon>Fungi</taxon>
        <taxon>Dikarya</taxon>
        <taxon>Basidiomycota</taxon>
        <taxon>Agaricomycotina</taxon>
        <taxon>Agaricomycetes</taxon>
        <taxon>Russulales</taxon>
        <taxon>Russulaceae</taxon>
        <taxon>Multifurca</taxon>
    </lineage>
</organism>
<evidence type="ECO:0000313" key="10">
    <source>
        <dbReference type="Proteomes" id="UP001203297"/>
    </source>
</evidence>
<name>A0AAD4M892_9AGAM</name>
<sequence>MSSPKVALDVEVKDFRSTNSFSAGSYPGDSNSAASFYKADLDKVQRKLSGVHVQMYMCNAHQIAGVIGTGLFLGLGQLLSTTGPLGVLLVFLLVGSVAFASIVSVTEMAAFAPVSGSFSHYAARWVDPALGFAVSLLTLLRTCAITLPAEITAAAVLIRFWDHNSKHVSIYVAVFIAAVYLVNLLGPSVYHLCPLIRLLLRLKFLPQIIGGLVLNLGGGPDHKRHGFEYWRNPGPLVSSLEPGALGRFLGLLLGIVYAAFSMCGMEIITLAAAETRNPRKNMITAMRTVFFRIFICYILTGLVVGMLIPSNDPALFKKTGNAGQSPFVLVFNRAGVKVLPHIVNAVVLSSAFSSANGMLYSASRLLFALGVQGHAPKFVTTVSRNGVPYVAIILGGLFSFLAFLNVKNNSGKVFNLLKYEHSVTLLRGSDYIHLISWLMIGVTYLRFYYGLKAQGTGRQGIYGIYRSVFQPYAGMYVIFWSIFFILVSGMSVFWNFNGSDFVAAYINLPFFALLYIGWKITKKTKIVPLSQLDFVTGIPSLEETEETAFLEKPTGMQKVRQFL</sequence>
<evidence type="ECO:0000313" key="9">
    <source>
        <dbReference type="EMBL" id="KAI0304290.1"/>
    </source>
</evidence>
<dbReference type="PIRSF" id="PIRSF006060">
    <property type="entry name" value="AA_transporter"/>
    <property type="match status" value="1"/>
</dbReference>
<feature type="transmembrane region" description="Helical" evidence="7">
    <location>
        <begin position="431"/>
        <end position="451"/>
    </location>
</feature>
<dbReference type="Proteomes" id="UP001203297">
    <property type="component" value="Unassembled WGS sequence"/>
</dbReference>
<comment type="caution">
    <text evidence="9">The sequence shown here is derived from an EMBL/GenBank/DDBJ whole genome shotgun (WGS) entry which is preliminary data.</text>
</comment>
<feature type="transmembrane region" description="Helical" evidence="7">
    <location>
        <begin position="132"/>
        <end position="158"/>
    </location>
</feature>
<evidence type="ECO:0000256" key="7">
    <source>
        <dbReference type="SAM" id="Phobius"/>
    </source>
</evidence>
<dbReference type="AlphaFoldDB" id="A0AAD4M892"/>
<feature type="transmembrane region" description="Helical" evidence="7">
    <location>
        <begin position="248"/>
        <end position="268"/>
    </location>
</feature>
<evidence type="ECO:0000259" key="8">
    <source>
        <dbReference type="Pfam" id="PF00324"/>
    </source>
</evidence>
<feature type="transmembrane region" description="Helical" evidence="7">
    <location>
        <begin position="289"/>
        <end position="308"/>
    </location>
</feature>
<dbReference type="PANTHER" id="PTHR43341:SF1">
    <property type="entry name" value="GENERAL AMINO-ACID PERMEASE GAP1"/>
    <property type="match status" value="1"/>
</dbReference>
<keyword evidence="6 7" id="KW-0472">Membrane</keyword>
<evidence type="ECO:0000256" key="2">
    <source>
        <dbReference type="ARBA" id="ARBA00022448"/>
    </source>
</evidence>
<comment type="subcellular location">
    <subcellularLocation>
        <location evidence="1">Membrane</location>
        <topology evidence="1">Multi-pass membrane protein</topology>
    </subcellularLocation>
</comment>
<gene>
    <name evidence="9" type="ORF">B0F90DRAFT_1626014</name>
</gene>
<evidence type="ECO:0000256" key="6">
    <source>
        <dbReference type="ARBA" id="ARBA00023136"/>
    </source>
</evidence>
<evidence type="ECO:0000256" key="3">
    <source>
        <dbReference type="ARBA" id="ARBA00022692"/>
    </source>
</evidence>
<feature type="transmembrane region" description="Helical" evidence="7">
    <location>
        <begin position="53"/>
        <end position="75"/>
    </location>
</feature>
<evidence type="ECO:0000256" key="1">
    <source>
        <dbReference type="ARBA" id="ARBA00004141"/>
    </source>
</evidence>
<keyword evidence="10" id="KW-1185">Reference proteome</keyword>
<evidence type="ECO:0000256" key="4">
    <source>
        <dbReference type="ARBA" id="ARBA00022970"/>
    </source>
</evidence>
<feature type="transmembrane region" description="Helical" evidence="7">
    <location>
        <begin position="342"/>
        <end position="367"/>
    </location>
</feature>
<protein>
    <submittedName>
        <fullName evidence="9">Amino acid permease/ SLC12A domain-containing protein</fullName>
    </submittedName>
</protein>